<evidence type="ECO:0000256" key="1">
    <source>
        <dbReference type="SAM" id="MobiDB-lite"/>
    </source>
</evidence>
<dbReference type="EMBL" id="JAWQEG010004132">
    <property type="protein sequence ID" value="KAK3862905.1"/>
    <property type="molecule type" value="Genomic_DNA"/>
</dbReference>
<comment type="caution">
    <text evidence="3">The sequence shown here is derived from an EMBL/GenBank/DDBJ whole genome shotgun (WGS) entry which is preliminary data.</text>
</comment>
<dbReference type="Proteomes" id="UP001286313">
    <property type="component" value="Unassembled WGS sequence"/>
</dbReference>
<keyword evidence="2" id="KW-0732">Signal</keyword>
<dbReference type="AlphaFoldDB" id="A0AAE1EWE9"/>
<evidence type="ECO:0000256" key="2">
    <source>
        <dbReference type="SAM" id="SignalP"/>
    </source>
</evidence>
<name>A0AAE1EWE9_PETCI</name>
<organism evidence="3 4">
    <name type="scientific">Petrolisthes cinctipes</name>
    <name type="common">Flat porcelain crab</name>
    <dbReference type="NCBI Taxonomy" id="88211"/>
    <lineage>
        <taxon>Eukaryota</taxon>
        <taxon>Metazoa</taxon>
        <taxon>Ecdysozoa</taxon>
        <taxon>Arthropoda</taxon>
        <taxon>Crustacea</taxon>
        <taxon>Multicrustacea</taxon>
        <taxon>Malacostraca</taxon>
        <taxon>Eumalacostraca</taxon>
        <taxon>Eucarida</taxon>
        <taxon>Decapoda</taxon>
        <taxon>Pleocyemata</taxon>
        <taxon>Anomura</taxon>
        <taxon>Galatheoidea</taxon>
        <taxon>Porcellanidae</taxon>
        <taxon>Petrolisthes</taxon>
    </lineage>
</organism>
<sequence length="218" mass="24004">MLMSWTIFMCVMLGCVVVASLLVICLCFKLMSTPVCQCEEENVEELWLTRSEQHDVSNVWTIADTLNNMNRDGPRQTRPPLHLPPPHRPPAHPAHTRDVESGQDQGHTHHGGSSTLPSRGKHQPHSSCLHKFTVVGDAPVMPRVPVMVFDLPPVQPHHTPRPKFPANTPSPRRDLTATSPALSTVLGNIIKGDISGQALSVVRATLRPTQGHEGVTRF</sequence>
<feature type="region of interest" description="Disordered" evidence="1">
    <location>
        <begin position="156"/>
        <end position="175"/>
    </location>
</feature>
<evidence type="ECO:0000313" key="3">
    <source>
        <dbReference type="EMBL" id="KAK3862905.1"/>
    </source>
</evidence>
<feature type="chain" id="PRO_5042132469" evidence="2">
    <location>
        <begin position="28"/>
        <end position="218"/>
    </location>
</feature>
<protein>
    <submittedName>
        <fullName evidence="3">Uncharacterized protein</fullName>
    </submittedName>
</protein>
<keyword evidence="4" id="KW-1185">Reference proteome</keyword>
<gene>
    <name evidence="3" type="ORF">Pcinc_031280</name>
</gene>
<feature type="compositionally biased region" description="Pro residues" evidence="1">
    <location>
        <begin position="81"/>
        <end position="92"/>
    </location>
</feature>
<proteinExistence type="predicted"/>
<feature type="region of interest" description="Disordered" evidence="1">
    <location>
        <begin position="67"/>
        <end position="126"/>
    </location>
</feature>
<reference evidence="3" key="1">
    <citation type="submission" date="2023-10" db="EMBL/GenBank/DDBJ databases">
        <title>Genome assemblies of two species of porcelain crab, Petrolisthes cinctipes and Petrolisthes manimaculis (Anomura: Porcellanidae).</title>
        <authorList>
            <person name="Angst P."/>
        </authorList>
    </citation>
    <scope>NUCLEOTIDE SEQUENCE</scope>
    <source>
        <strain evidence="3">PB745_01</strain>
        <tissue evidence="3">Gill</tissue>
    </source>
</reference>
<accession>A0AAE1EWE9</accession>
<feature type="signal peptide" evidence="2">
    <location>
        <begin position="1"/>
        <end position="27"/>
    </location>
</feature>
<evidence type="ECO:0000313" key="4">
    <source>
        <dbReference type="Proteomes" id="UP001286313"/>
    </source>
</evidence>